<dbReference type="EMBL" id="JABSTR010000002">
    <property type="protein sequence ID" value="KAH9364320.1"/>
    <property type="molecule type" value="Genomic_DNA"/>
</dbReference>
<dbReference type="Proteomes" id="UP000821853">
    <property type="component" value="Chromosome 10"/>
</dbReference>
<accession>A0A9J6FPE7</accession>
<gene>
    <name evidence="1" type="ORF">HPB48_000895</name>
</gene>
<evidence type="ECO:0000313" key="1">
    <source>
        <dbReference type="EMBL" id="KAH9364320.1"/>
    </source>
</evidence>
<protein>
    <submittedName>
        <fullName evidence="1">Uncharacterized protein</fullName>
    </submittedName>
</protein>
<name>A0A9J6FPE7_HAELO</name>
<evidence type="ECO:0000313" key="2">
    <source>
        <dbReference type="Proteomes" id="UP000821853"/>
    </source>
</evidence>
<reference evidence="1 2" key="1">
    <citation type="journal article" date="2020" name="Cell">
        <title>Large-Scale Comparative Analyses of Tick Genomes Elucidate Their Genetic Diversity and Vector Capacities.</title>
        <authorList>
            <consortium name="Tick Genome and Microbiome Consortium (TIGMIC)"/>
            <person name="Jia N."/>
            <person name="Wang J."/>
            <person name="Shi W."/>
            <person name="Du L."/>
            <person name="Sun Y."/>
            <person name="Zhan W."/>
            <person name="Jiang J.F."/>
            <person name="Wang Q."/>
            <person name="Zhang B."/>
            <person name="Ji P."/>
            <person name="Bell-Sakyi L."/>
            <person name="Cui X.M."/>
            <person name="Yuan T.T."/>
            <person name="Jiang B.G."/>
            <person name="Yang W.F."/>
            <person name="Lam T.T."/>
            <person name="Chang Q.C."/>
            <person name="Ding S.J."/>
            <person name="Wang X.J."/>
            <person name="Zhu J.G."/>
            <person name="Ruan X.D."/>
            <person name="Zhao L."/>
            <person name="Wei J.T."/>
            <person name="Ye R.Z."/>
            <person name="Que T.C."/>
            <person name="Du C.H."/>
            <person name="Zhou Y.H."/>
            <person name="Cheng J.X."/>
            <person name="Dai P.F."/>
            <person name="Guo W.B."/>
            <person name="Han X.H."/>
            <person name="Huang E.J."/>
            <person name="Li L.F."/>
            <person name="Wei W."/>
            <person name="Gao Y.C."/>
            <person name="Liu J.Z."/>
            <person name="Shao H.Z."/>
            <person name="Wang X."/>
            <person name="Wang C.C."/>
            <person name="Yang T.C."/>
            <person name="Huo Q.B."/>
            <person name="Li W."/>
            <person name="Chen H.Y."/>
            <person name="Chen S.E."/>
            <person name="Zhou L.G."/>
            <person name="Ni X.B."/>
            <person name="Tian J.H."/>
            <person name="Sheng Y."/>
            <person name="Liu T."/>
            <person name="Pan Y.S."/>
            <person name="Xia L.Y."/>
            <person name="Li J."/>
            <person name="Zhao F."/>
            <person name="Cao W.C."/>
        </authorList>
    </citation>
    <scope>NUCLEOTIDE SEQUENCE [LARGE SCALE GENOMIC DNA]</scope>
    <source>
        <strain evidence="1">HaeL-2018</strain>
    </source>
</reference>
<proteinExistence type="predicted"/>
<organism evidence="1 2">
    <name type="scientific">Haemaphysalis longicornis</name>
    <name type="common">Bush tick</name>
    <dbReference type="NCBI Taxonomy" id="44386"/>
    <lineage>
        <taxon>Eukaryota</taxon>
        <taxon>Metazoa</taxon>
        <taxon>Ecdysozoa</taxon>
        <taxon>Arthropoda</taxon>
        <taxon>Chelicerata</taxon>
        <taxon>Arachnida</taxon>
        <taxon>Acari</taxon>
        <taxon>Parasitiformes</taxon>
        <taxon>Ixodida</taxon>
        <taxon>Ixodoidea</taxon>
        <taxon>Ixodidae</taxon>
        <taxon>Haemaphysalinae</taxon>
        <taxon>Haemaphysalis</taxon>
    </lineage>
</organism>
<comment type="caution">
    <text evidence="1">The sequence shown here is derived from an EMBL/GenBank/DDBJ whole genome shotgun (WGS) entry which is preliminary data.</text>
</comment>
<dbReference type="VEuPathDB" id="VectorBase:HLOH_063523"/>
<dbReference type="AlphaFoldDB" id="A0A9J6FPE7"/>
<keyword evidence="2" id="KW-1185">Reference proteome</keyword>
<sequence>MLFVKKAVKLFENFETLFQTQEPLLHILHEEMVLLTKQILGRFMRKESFSEWSGAEGSGHPCICNVAAEARARARH</sequence>